<accession>A0A348G3M8</accession>
<keyword evidence="3" id="KW-1185">Reference proteome</keyword>
<dbReference type="EMBL" id="AP018907">
    <property type="protein sequence ID" value="BBF94161.1"/>
    <property type="molecule type" value="Genomic_DNA"/>
</dbReference>
<sequence length="64" mass="6231">MAIGPAPSAGGGQIGKDPASKGAPDLDRASRAGDAGPAPSGRGRLGQPETVSALKCLDSFSPWA</sequence>
<dbReference type="Proteomes" id="UP000266934">
    <property type="component" value="Chromosome"/>
</dbReference>
<dbReference type="AlphaFoldDB" id="A0A348G3M8"/>
<feature type="region of interest" description="Disordered" evidence="1">
    <location>
        <begin position="1"/>
        <end position="51"/>
    </location>
</feature>
<protein>
    <submittedName>
        <fullName evidence="2">Uncharacterized protein</fullName>
    </submittedName>
</protein>
<dbReference type="KEGG" id="blag:BLTE_28460"/>
<name>A0A348G3M8_9HYPH</name>
<reference evidence="2 3" key="1">
    <citation type="submission" date="2018-08" db="EMBL/GenBank/DDBJ databases">
        <title>Complete genome sequencing of Blastochloris tepida GI.</title>
        <authorList>
            <person name="Tsukatani Y."/>
            <person name="Mori H."/>
        </authorList>
    </citation>
    <scope>NUCLEOTIDE SEQUENCE [LARGE SCALE GENOMIC DNA]</scope>
    <source>
        <strain evidence="2 3">GI</strain>
    </source>
</reference>
<organism evidence="2 3">
    <name type="scientific">Blastochloris tepida</name>
    <dbReference type="NCBI Taxonomy" id="2233851"/>
    <lineage>
        <taxon>Bacteria</taxon>
        <taxon>Pseudomonadati</taxon>
        <taxon>Pseudomonadota</taxon>
        <taxon>Alphaproteobacteria</taxon>
        <taxon>Hyphomicrobiales</taxon>
        <taxon>Blastochloridaceae</taxon>
        <taxon>Blastochloris</taxon>
    </lineage>
</organism>
<evidence type="ECO:0000256" key="1">
    <source>
        <dbReference type="SAM" id="MobiDB-lite"/>
    </source>
</evidence>
<gene>
    <name evidence="2" type="ORF">BLTE_28460</name>
</gene>
<evidence type="ECO:0000313" key="3">
    <source>
        <dbReference type="Proteomes" id="UP000266934"/>
    </source>
</evidence>
<proteinExistence type="predicted"/>
<evidence type="ECO:0000313" key="2">
    <source>
        <dbReference type="EMBL" id="BBF94161.1"/>
    </source>
</evidence>